<dbReference type="EMBL" id="MASW01000001">
    <property type="protein sequence ID" value="PXY32248.1"/>
    <property type="molecule type" value="Genomic_DNA"/>
</dbReference>
<reference evidence="1 2" key="1">
    <citation type="submission" date="2016-07" db="EMBL/GenBank/DDBJ databases">
        <title>Draft genome sequence of Prauserella muralis DSM 45305, isolated from a mould-covered wall in an indoor environment.</title>
        <authorList>
            <person name="Ruckert C."/>
            <person name="Albersmeier A."/>
            <person name="Jiang C.-L."/>
            <person name="Jiang Y."/>
            <person name="Kalinowski J."/>
            <person name="Schneider O."/>
            <person name="Winkler A."/>
            <person name="Zotchev S.B."/>
        </authorList>
    </citation>
    <scope>NUCLEOTIDE SEQUENCE [LARGE SCALE GENOMIC DNA]</scope>
    <source>
        <strain evidence="1 2">DSM 45305</strain>
    </source>
</reference>
<dbReference type="AlphaFoldDB" id="A0A2V4BAE3"/>
<evidence type="ECO:0000313" key="2">
    <source>
        <dbReference type="Proteomes" id="UP000249915"/>
    </source>
</evidence>
<dbReference type="Proteomes" id="UP000249915">
    <property type="component" value="Unassembled WGS sequence"/>
</dbReference>
<name>A0A2V4BAE3_9PSEU</name>
<evidence type="ECO:0000313" key="1">
    <source>
        <dbReference type="EMBL" id="PXY32248.1"/>
    </source>
</evidence>
<protein>
    <submittedName>
        <fullName evidence="1">Uncharacterized protein</fullName>
    </submittedName>
</protein>
<sequence length="284" mass="29233">MHHDEEAALRRAAFGDAPDIADRRLAAATTPRGRWLAAVVLGARGRYAAAAALLGELQRGGDPVLAALAGATFAAHRRQLGGHAAALPWDGAAALRASGACGPPDEDGADAAGALADALLGLAADNLALGRFGAARRLVARAEAGEPGWRARVRAGWVGAELALARGLPGDAVPAAERAALLARDRGAARHAVKSDLVLAAALAATGDPGDRHRAASLVTDAAERARRWRLGSLTWPAGLLAADLDPARADWNRSRVTRELYALLPAADPLGRRLARASAWVPI</sequence>
<gene>
    <name evidence="1" type="ORF">BAY60_08160</name>
</gene>
<comment type="caution">
    <text evidence="1">The sequence shown here is derived from an EMBL/GenBank/DDBJ whole genome shotgun (WGS) entry which is preliminary data.</text>
</comment>
<keyword evidence="2" id="KW-1185">Reference proteome</keyword>
<dbReference type="OrthoDB" id="4377297at2"/>
<organism evidence="1 2">
    <name type="scientific">Prauserella muralis</name>
    <dbReference type="NCBI Taxonomy" id="588067"/>
    <lineage>
        <taxon>Bacteria</taxon>
        <taxon>Bacillati</taxon>
        <taxon>Actinomycetota</taxon>
        <taxon>Actinomycetes</taxon>
        <taxon>Pseudonocardiales</taxon>
        <taxon>Pseudonocardiaceae</taxon>
        <taxon>Prauserella</taxon>
    </lineage>
</organism>
<dbReference type="RefSeq" id="WP_112280288.1">
    <property type="nucleotide sequence ID" value="NZ_MASW01000001.1"/>
</dbReference>
<accession>A0A2V4BAE3</accession>
<proteinExistence type="predicted"/>